<keyword evidence="16" id="KW-1185">Reference proteome</keyword>
<evidence type="ECO:0000313" key="15">
    <source>
        <dbReference type="EMBL" id="BAN53097.1"/>
    </source>
</evidence>
<feature type="domain" description="Secretin/TonB short N-terminal" evidence="14">
    <location>
        <begin position="72"/>
        <end position="122"/>
    </location>
</feature>
<evidence type="ECO:0000256" key="11">
    <source>
        <dbReference type="ARBA" id="ARBA00023237"/>
    </source>
</evidence>
<dbReference type="InterPro" id="IPR000531">
    <property type="entry name" value="Beta-barrel_TonB"/>
</dbReference>
<dbReference type="InterPro" id="IPR010105">
    <property type="entry name" value="TonB_sidphr_rcpt"/>
</dbReference>
<dbReference type="CDD" id="cd01347">
    <property type="entry name" value="ligand_gated_channel"/>
    <property type="match status" value="1"/>
</dbReference>
<evidence type="ECO:0000256" key="9">
    <source>
        <dbReference type="ARBA" id="ARBA00023136"/>
    </source>
</evidence>
<dbReference type="Pfam" id="PF07660">
    <property type="entry name" value="STN"/>
    <property type="match status" value="1"/>
</dbReference>
<evidence type="ECO:0000256" key="10">
    <source>
        <dbReference type="ARBA" id="ARBA00023170"/>
    </source>
</evidence>
<keyword evidence="3 12" id="KW-0813">Transport</keyword>
<name>A0ABM7EBA8_PSEPU</name>
<dbReference type="Proteomes" id="UP000016702">
    <property type="component" value="Chromosome"/>
</dbReference>
<proteinExistence type="inferred from homology"/>
<dbReference type="Pfam" id="PF07715">
    <property type="entry name" value="Plug"/>
    <property type="match status" value="1"/>
</dbReference>
<organism evidence="15 16">
    <name type="scientific">Pseudomonas putida NBRC 14164</name>
    <dbReference type="NCBI Taxonomy" id="1211579"/>
    <lineage>
        <taxon>Bacteria</taxon>
        <taxon>Pseudomonadati</taxon>
        <taxon>Pseudomonadota</taxon>
        <taxon>Gammaproteobacteria</taxon>
        <taxon>Pseudomonadales</taxon>
        <taxon>Pseudomonadaceae</taxon>
        <taxon>Pseudomonas</taxon>
    </lineage>
</organism>
<keyword evidence="9 12" id="KW-0472">Membrane</keyword>
<accession>A0ABM7EBA8</accession>
<keyword evidence="8 13" id="KW-0798">TonB box</keyword>
<dbReference type="PANTHER" id="PTHR32552">
    <property type="entry name" value="FERRICHROME IRON RECEPTOR-RELATED"/>
    <property type="match status" value="1"/>
</dbReference>
<evidence type="ECO:0000256" key="2">
    <source>
        <dbReference type="ARBA" id="ARBA00009810"/>
    </source>
</evidence>
<evidence type="ECO:0000313" key="16">
    <source>
        <dbReference type="Proteomes" id="UP000016702"/>
    </source>
</evidence>
<evidence type="ECO:0000256" key="8">
    <source>
        <dbReference type="ARBA" id="ARBA00023077"/>
    </source>
</evidence>
<sequence length="818" mass="90195">MSKSLPGPLNPLAKALLIRHSLRPWHALSHAGIGLALSTAMVAQVQAQEWALDIPAQSMNSALQALAKQTDTQLLYSPEDIGGLQSSALKGRHDLATSLRILLGGSGLRYQIDGNTVTVTAGSAAKDGQVELSATNVNSVGLDATTEGTGSYTTGVTSTATKMNLSLRETPQSITVVTRQRMDDQHLGAITDVLKQTPGITISQDGGERFNVYSRGSAIDTYQFDGVNTSQENQTRNMPSTLLDMALYDRVEIVRGATGLMTGAGEPGGVINLIRKKPTHEFKSYIKGSVGSWDNYRSEADVSGPLTETGNVRGRMVAAKQDNHTFMDWYDQKREIFYGVVEADVTDTTLVRFGVDYQKYRSTGSPGVPLLFTNGKQTDFSRSTSSGARWMYDDFETMNYTATLEQQLVNDWKLRVVANYMDVDRDADLGWYRSTSGVTYLNEATGSASAERAKISADQTQKGLDVNLAGTYDLFGRSHDLVLGYNYSEYENDHRSQTGGIATFNFYTWDNYLARDGYRPSLIFNIKTRQSGYYVANRFNVTDDLHLLLGARVSQYTYDSDLTSLIANTNTVSKMRETGQVTPYAGLIYDLTPEQSVYFSYTDIFKPQTSMDKDGKVLEPVVGKNYEAGWKGEFFQGRLNTSAAVFMVERDNFAELDPGQLTPTGSSAYRAVDGAKTKGFDLEVTGEIAPGWNVQTGYSHAKTKDADGERLTTQLPMDTFRLWTTYHLKGDWDKLTIGGGVNWDSSKSLTFTNINNAKAKDDDYAVVNLMARYQVTEHLAATVNVNNLFDEKYYSGMAGSYGHYGAPRNATLDVRYDF</sequence>
<keyword evidence="4 12" id="KW-1134">Transmembrane beta strand</keyword>
<dbReference type="InterPro" id="IPR012910">
    <property type="entry name" value="Plug_dom"/>
</dbReference>
<dbReference type="Gene3D" id="2.170.130.10">
    <property type="entry name" value="TonB-dependent receptor, plug domain"/>
    <property type="match status" value="1"/>
</dbReference>
<dbReference type="PROSITE" id="PS52016">
    <property type="entry name" value="TONB_DEPENDENT_REC_3"/>
    <property type="match status" value="1"/>
</dbReference>
<dbReference type="Pfam" id="PF00593">
    <property type="entry name" value="TonB_dep_Rec_b-barrel"/>
    <property type="match status" value="1"/>
</dbReference>
<keyword evidence="5" id="KW-0410">Iron transport</keyword>
<dbReference type="PANTHER" id="PTHR32552:SF74">
    <property type="entry name" value="HYDROXAMATE SIDEROPHORE RECEPTOR FHUE"/>
    <property type="match status" value="1"/>
</dbReference>
<keyword evidence="11 12" id="KW-0998">Cell outer membrane</keyword>
<dbReference type="EMBL" id="AP013070">
    <property type="protein sequence ID" value="BAN53097.1"/>
    <property type="molecule type" value="Genomic_DNA"/>
</dbReference>
<reference evidence="15 16" key="1">
    <citation type="journal article" date="2014" name="Genome Announc.">
        <title>The Complete Genome Sequence of Pseudomonas putida NBRC 14164T Confirms High Intraspecies Variation.</title>
        <authorList>
            <person name="Ohji S."/>
            <person name="Yamazoe A."/>
            <person name="Hosoyama A."/>
            <person name="Tsuchikane K."/>
            <person name="Ezaki T."/>
            <person name="Fujita N."/>
        </authorList>
    </citation>
    <scope>NUCLEOTIDE SEQUENCE [LARGE SCALE GENOMIC DNA]</scope>
    <source>
        <strain evidence="15 16">NBRC 14164</strain>
    </source>
</reference>
<keyword evidence="6 12" id="KW-0812">Transmembrane</keyword>
<evidence type="ECO:0000256" key="12">
    <source>
        <dbReference type="PROSITE-ProRule" id="PRU01360"/>
    </source>
</evidence>
<dbReference type="Gene3D" id="3.55.50.30">
    <property type="match status" value="1"/>
</dbReference>
<protein>
    <submittedName>
        <fullName evidence="15">Ferripyoverdine receptor FpvA</fullName>
    </submittedName>
</protein>
<keyword evidence="7" id="KW-0408">Iron</keyword>
<dbReference type="GeneID" id="45522776"/>
<gene>
    <name evidence="15" type="primary">fpvA</name>
    <name evidence="15" type="ORF">PP4_12440</name>
</gene>
<dbReference type="InterPro" id="IPR036942">
    <property type="entry name" value="Beta-barrel_TonB_sf"/>
</dbReference>
<evidence type="ECO:0000256" key="5">
    <source>
        <dbReference type="ARBA" id="ARBA00022496"/>
    </source>
</evidence>
<evidence type="ECO:0000256" key="7">
    <source>
        <dbReference type="ARBA" id="ARBA00023004"/>
    </source>
</evidence>
<dbReference type="Gene3D" id="2.40.170.20">
    <property type="entry name" value="TonB-dependent receptor, beta-barrel domain"/>
    <property type="match status" value="1"/>
</dbReference>
<evidence type="ECO:0000256" key="3">
    <source>
        <dbReference type="ARBA" id="ARBA00022448"/>
    </source>
</evidence>
<dbReference type="RefSeq" id="WP_016498402.1">
    <property type="nucleotide sequence ID" value="NC_021505.1"/>
</dbReference>
<evidence type="ECO:0000256" key="13">
    <source>
        <dbReference type="RuleBase" id="RU003357"/>
    </source>
</evidence>
<dbReference type="SMART" id="SM00965">
    <property type="entry name" value="STN"/>
    <property type="match status" value="1"/>
</dbReference>
<evidence type="ECO:0000256" key="4">
    <source>
        <dbReference type="ARBA" id="ARBA00022452"/>
    </source>
</evidence>
<keyword evidence="10 15" id="KW-0675">Receptor</keyword>
<evidence type="ECO:0000256" key="1">
    <source>
        <dbReference type="ARBA" id="ARBA00004571"/>
    </source>
</evidence>
<dbReference type="NCBIfam" id="TIGR01783">
    <property type="entry name" value="TonB-siderophor"/>
    <property type="match status" value="1"/>
</dbReference>
<dbReference type="InterPro" id="IPR039426">
    <property type="entry name" value="TonB-dep_rcpt-like"/>
</dbReference>
<evidence type="ECO:0000259" key="14">
    <source>
        <dbReference type="SMART" id="SM00965"/>
    </source>
</evidence>
<dbReference type="InterPro" id="IPR011662">
    <property type="entry name" value="Secretin/TonB_short_N"/>
</dbReference>
<dbReference type="SUPFAM" id="SSF56935">
    <property type="entry name" value="Porins"/>
    <property type="match status" value="1"/>
</dbReference>
<evidence type="ECO:0000256" key="6">
    <source>
        <dbReference type="ARBA" id="ARBA00022692"/>
    </source>
</evidence>
<keyword evidence="5" id="KW-0406">Ion transport</keyword>
<comment type="similarity">
    <text evidence="2 12 13">Belongs to the TonB-dependent receptor family.</text>
</comment>
<comment type="subcellular location">
    <subcellularLocation>
        <location evidence="1 12">Cell outer membrane</location>
        <topology evidence="1 12">Multi-pass membrane protein</topology>
    </subcellularLocation>
</comment>
<dbReference type="InterPro" id="IPR037066">
    <property type="entry name" value="Plug_dom_sf"/>
</dbReference>